<keyword evidence="2" id="KW-0328">Glycosyltransferase</keyword>
<dbReference type="Pfam" id="PF13439">
    <property type="entry name" value="Glyco_transf_4"/>
    <property type="match status" value="1"/>
</dbReference>
<evidence type="ECO:0000259" key="1">
    <source>
        <dbReference type="Pfam" id="PF13439"/>
    </source>
</evidence>
<dbReference type="EMBL" id="BDQM01000021">
    <property type="protein sequence ID" value="GAW96892.1"/>
    <property type="molecule type" value="Genomic_DNA"/>
</dbReference>
<keyword evidence="3" id="KW-1185">Reference proteome</keyword>
<dbReference type="RefSeq" id="WP_057182056.1">
    <property type="nucleotide sequence ID" value="NZ_BDQM01000021.1"/>
</dbReference>
<dbReference type="PANTHER" id="PTHR12526:SF638">
    <property type="entry name" value="SPORE COAT PROTEIN SA"/>
    <property type="match status" value="1"/>
</dbReference>
<organism evidence="2 3">
    <name type="scientific">Colwellia marinimaniae</name>
    <dbReference type="NCBI Taxonomy" id="1513592"/>
    <lineage>
        <taxon>Bacteria</taxon>
        <taxon>Pseudomonadati</taxon>
        <taxon>Pseudomonadota</taxon>
        <taxon>Gammaproteobacteria</taxon>
        <taxon>Alteromonadales</taxon>
        <taxon>Colwelliaceae</taxon>
        <taxon>Colwellia</taxon>
    </lineage>
</organism>
<sequence length="363" mass="40273">MKNIAIVIDGLTGGGAERVMISLATEMVSQGHSVTILSLSNRCDYTIPNGINVCYLFDHKASKVDRFWQIKASIIKLEAWFSGREQQQGKPFDLVLSNLERSNNLLVNSCICSVYYIIHNSVEEELQRQKKLGPFAYWYLLKSKKNLSDQHLITVSKGIEQEISQGLVIYPKTITTIYNPFDIKDIQQKALIADSAIPKEAYIIHVGRLAKQKRHDILFAAFALVSKDVKLVLLCNKPEKALKLAVKYGVAERIILPGFQANAYNWIKHAQALVLSSDYEGFGNVLLEAIAVGTKVVSTACQHGPDEILTGQLSDYLVPRRDPKALAAAINKVLNSELDLSAADILTKVSASQIARQYLSLAE</sequence>
<dbReference type="CDD" id="cd03811">
    <property type="entry name" value="GT4_GT28_WabH-like"/>
    <property type="match status" value="1"/>
</dbReference>
<protein>
    <submittedName>
        <fullName evidence="2">Glycosyl transferase</fullName>
        <ecNumber evidence="2">2.4.1.-</ecNumber>
    </submittedName>
</protein>
<dbReference type="SUPFAM" id="SSF53756">
    <property type="entry name" value="UDP-Glycosyltransferase/glycogen phosphorylase"/>
    <property type="match status" value="1"/>
</dbReference>
<dbReference type="Proteomes" id="UP000197068">
    <property type="component" value="Unassembled WGS sequence"/>
</dbReference>
<comment type="caution">
    <text evidence="2">The sequence shown here is derived from an EMBL/GenBank/DDBJ whole genome shotgun (WGS) entry which is preliminary data.</text>
</comment>
<keyword evidence="2" id="KW-0808">Transferase</keyword>
<feature type="domain" description="Glycosyltransferase subfamily 4-like N-terminal" evidence="1">
    <location>
        <begin position="14"/>
        <end position="183"/>
    </location>
</feature>
<reference evidence="2 3" key="1">
    <citation type="submission" date="2017-06" db="EMBL/GenBank/DDBJ databases">
        <title>Whole Genome Sequences of Colwellia marinimaniae MTCD1.</title>
        <authorList>
            <person name="Kusumoto H."/>
            <person name="Inoue M."/>
            <person name="Tanikawa K."/>
            <person name="Maeji H."/>
            <person name="Cameron J.H."/>
            <person name="Bartlett D.H."/>
        </authorList>
    </citation>
    <scope>NUCLEOTIDE SEQUENCE [LARGE SCALE GENOMIC DNA]</scope>
    <source>
        <strain evidence="2 3">MTCD1</strain>
    </source>
</reference>
<evidence type="ECO:0000313" key="3">
    <source>
        <dbReference type="Proteomes" id="UP000197068"/>
    </source>
</evidence>
<gene>
    <name evidence="2" type="primary">wabH</name>
    <name evidence="2" type="ORF">MTCD1_02515</name>
</gene>
<dbReference type="Gene3D" id="3.40.50.2000">
    <property type="entry name" value="Glycogen Phosphorylase B"/>
    <property type="match status" value="2"/>
</dbReference>
<dbReference type="PANTHER" id="PTHR12526">
    <property type="entry name" value="GLYCOSYLTRANSFERASE"/>
    <property type="match status" value="1"/>
</dbReference>
<accession>A0ABQ0MXB5</accession>
<dbReference type="EC" id="2.4.1.-" evidence="2"/>
<name>A0ABQ0MXB5_9GAMM</name>
<proteinExistence type="predicted"/>
<dbReference type="InterPro" id="IPR028098">
    <property type="entry name" value="Glyco_trans_4-like_N"/>
</dbReference>
<evidence type="ECO:0000313" key="2">
    <source>
        <dbReference type="EMBL" id="GAW96892.1"/>
    </source>
</evidence>
<dbReference type="Pfam" id="PF13692">
    <property type="entry name" value="Glyco_trans_1_4"/>
    <property type="match status" value="1"/>
</dbReference>
<dbReference type="GO" id="GO:0016757">
    <property type="term" value="F:glycosyltransferase activity"/>
    <property type="evidence" value="ECO:0007669"/>
    <property type="project" value="UniProtKB-KW"/>
</dbReference>